<dbReference type="Proteomes" id="UP000503349">
    <property type="component" value="Chromosome 8"/>
</dbReference>
<evidence type="ECO:0000313" key="1">
    <source>
        <dbReference type="EMBL" id="KAF3692763.1"/>
    </source>
</evidence>
<reference evidence="2" key="2">
    <citation type="submission" date="2019-02" db="EMBL/GenBank/DDBJ databases">
        <title>Opniocepnalus argus Var Kimnra genome.</title>
        <authorList>
            <person name="Zhou C."/>
            <person name="Xiao S."/>
        </authorList>
    </citation>
    <scope>NUCLEOTIDE SEQUENCE [LARGE SCALE GENOMIC DNA]</scope>
</reference>
<proteinExistence type="predicted"/>
<keyword evidence="2" id="KW-1185">Reference proteome</keyword>
<protein>
    <submittedName>
        <fullName evidence="1">Uncharacterized protein</fullName>
    </submittedName>
</protein>
<name>A0A6G1PRF7_CHAAH</name>
<gene>
    <name evidence="1" type="ORF">EXN66_Car008439</name>
</gene>
<accession>A0A6G1PRF7</accession>
<dbReference type="EMBL" id="CM015719">
    <property type="protein sequence ID" value="KAF3692763.1"/>
    <property type="molecule type" value="Genomic_DNA"/>
</dbReference>
<evidence type="ECO:0000313" key="2">
    <source>
        <dbReference type="Proteomes" id="UP000503349"/>
    </source>
</evidence>
<dbReference type="AlphaFoldDB" id="A0A6G1PRF7"/>
<sequence>MILYGIEKSRISTPTPFSFTGFLCSGSCVESKTGTKEQKRLSLIFFKVLKLSEIVHVVKHER</sequence>
<organism evidence="1 2">
    <name type="scientific">Channa argus</name>
    <name type="common">Northern snakehead</name>
    <name type="synonym">Ophicephalus argus</name>
    <dbReference type="NCBI Taxonomy" id="215402"/>
    <lineage>
        <taxon>Eukaryota</taxon>
        <taxon>Metazoa</taxon>
        <taxon>Chordata</taxon>
        <taxon>Craniata</taxon>
        <taxon>Vertebrata</taxon>
        <taxon>Euteleostomi</taxon>
        <taxon>Actinopterygii</taxon>
        <taxon>Neopterygii</taxon>
        <taxon>Teleostei</taxon>
        <taxon>Neoteleostei</taxon>
        <taxon>Acanthomorphata</taxon>
        <taxon>Anabantaria</taxon>
        <taxon>Anabantiformes</taxon>
        <taxon>Channoidei</taxon>
        <taxon>Channidae</taxon>
        <taxon>Channa</taxon>
    </lineage>
</organism>
<reference evidence="1 2" key="1">
    <citation type="submission" date="2019-02" db="EMBL/GenBank/DDBJ databases">
        <title>Opniocepnalus argus genome.</title>
        <authorList>
            <person name="Zhou C."/>
            <person name="Xiao S."/>
        </authorList>
    </citation>
    <scope>NUCLEOTIDE SEQUENCE [LARGE SCALE GENOMIC DNA]</scope>
    <source>
        <strain evidence="1">OARG1902GOOAL</strain>
        <tissue evidence="1">Muscle</tissue>
    </source>
</reference>